<gene>
    <name evidence="1" type="ORF">ECPE_LOCUS11564</name>
</gene>
<accession>A0A183AX79</accession>
<dbReference type="EMBL" id="UZAN01051072">
    <property type="protein sequence ID" value="VDP88668.1"/>
    <property type="molecule type" value="Genomic_DNA"/>
</dbReference>
<evidence type="ECO:0000313" key="3">
    <source>
        <dbReference type="WBParaSite" id="ECPE_0001159901-mRNA-1"/>
    </source>
</evidence>
<reference evidence="3" key="1">
    <citation type="submission" date="2016-06" db="UniProtKB">
        <authorList>
            <consortium name="WormBaseParasite"/>
        </authorList>
    </citation>
    <scope>IDENTIFICATION</scope>
</reference>
<evidence type="ECO:0000313" key="1">
    <source>
        <dbReference type="EMBL" id="VDP88668.1"/>
    </source>
</evidence>
<name>A0A183AX79_9TREM</name>
<reference evidence="1 2" key="2">
    <citation type="submission" date="2018-11" db="EMBL/GenBank/DDBJ databases">
        <authorList>
            <consortium name="Pathogen Informatics"/>
        </authorList>
    </citation>
    <scope>NUCLEOTIDE SEQUENCE [LARGE SCALE GENOMIC DNA]</scope>
    <source>
        <strain evidence="1 2">Egypt</strain>
    </source>
</reference>
<dbReference type="Proteomes" id="UP000272942">
    <property type="component" value="Unassembled WGS sequence"/>
</dbReference>
<keyword evidence="2" id="KW-1185">Reference proteome</keyword>
<protein>
    <submittedName>
        <fullName evidence="3">Fork-head domain-containing protein</fullName>
    </submittedName>
</protein>
<dbReference type="WBParaSite" id="ECPE_0001159901-mRNA-1">
    <property type="protein sequence ID" value="ECPE_0001159901-mRNA-1"/>
    <property type="gene ID" value="ECPE_0001159901"/>
</dbReference>
<sequence>MFCPGRATNGKGHYWSIHPANMQDFLAGDYRRRRAQRKVRQALGLACPNDPRETPSPPAVVTLTRKERERYYCSRPLSSICEFGVPTDISTVARMNAPISTTEFSYYMSQLLPHFRPIPTMPVHNTQMSDTHKSPVFCAEPDKVINGHPSLFCSVLQRKLSLCALNPCESLDKTTSPDRTEPRLVGQNGFSVARILAEPNTQDASCRLTIRPKMSGRKLSHKDYLF</sequence>
<evidence type="ECO:0000313" key="2">
    <source>
        <dbReference type="Proteomes" id="UP000272942"/>
    </source>
</evidence>
<organism evidence="3">
    <name type="scientific">Echinostoma caproni</name>
    <dbReference type="NCBI Taxonomy" id="27848"/>
    <lineage>
        <taxon>Eukaryota</taxon>
        <taxon>Metazoa</taxon>
        <taxon>Spiralia</taxon>
        <taxon>Lophotrochozoa</taxon>
        <taxon>Platyhelminthes</taxon>
        <taxon>Trematoda</taxon>
        <taxon>Digenea</taxon>
        <taxon>Plagiorchiida</taxon>
        <taxon>Echinostomata</taxon>
        <taxon>Echinostomatoidea</taxon>
        <taxon>Echinostomatidae</taxon>
        <taxon>Echinostoma</taxon>
    </lineage>
</organism>
<proteinExistence type="predicted"/>
<dbReference type="AlphaFoldDB" id="A0A183AX79"/>